<organism evidence="1 2">
    <name type="scientific">Dunaliella salina</name>
    <name type="common">Green alga</name>
    <name type="synonym">Protococcus salinus</name>
    <dbReference type="NCBI Taxonomy" id="3046"/>
    <lineage>
        <taxon>Eukaryota</taxon>
        <taxon>Viridiplantae</taxon>
        <taxon>Chlorophyta</taxon>
        <taxon>core chlorophytes</taxon>
        <taxon>Chlorophyceae</taxon>
        <taxon>CS clade</taxon>
        <taxon>Chlamydomonadales</taxon>
        <taxon>Dunaliellaceae</taxon>
        <taxon>Dunaliella</taxon>
    </lineage>
</organism>
<evidence type="ECO:0000313" key="1">
    <source>
        <dbReference type="EMBL" id="KAF5835607.1"/>
    </source>
</evidence>
<proteinExistence type="predicted"/>
<name>A0ABQ7GLX7_DUNSA</name>
<gene>
    <name evidence="1" type="ORF">DUNSADRAFT_7155</name>
</gene>
<reference evidence="1" key="1">
    <citation type="submission" date="2017-08" db="EMBL/GenBank/DDBJ databases">
        <authorList>
            <person name="Polle J.E."/>
            <person name="Barry K."/>
            <person name="Cushman J."/>
            <person name="Schmutz J."/>
            <person name="Tran D."/>
            <person name="Hathwaick L.T."/>
            <person name="Yim W.C."/>
            <person name="Jenkins J."/>
            <person name="Mckie-Krisberg Z.M."/>
            <person name="Prochnik S."/>
            <person name="Lindquist E."/>
            <person name="Dockter R.B."/>
            <person name="Adam C."/>
            <person name="Molina H."/>
            <person name="Bunkerborg J."/>
            <person name="Jin E."/>
            <person name="Buchheim M."/>
            <person name="Magnuson J."/>
        </authorList>
    </citation>
    <scope>NUCLEOTIDE SEQUENCE</scope>
    <source>
        <strain evidence="1">CCAP 19/18</strain>
    </source>
</reference>
<dbReference type="Proteomes" id="UP000815325">
    <property type="component" value="Unassembled WGS sequence"/>
</dbReference>
<protein>
    <recommendedName>
        <fullName evidence="3">Encoded protein</fullName>
    </recommendedName>
</protein>
<comment type="caution">
    <text evidence="1">The sequence shown here is derived from an EMBL/GenBank/DDBJ whole genome shotgun (WGS) entry which is preliminary data.</text>
</comment>
<accession>A0ABQ7GLX7</accession>
<sequence>MVLSSPFFPLPVLLKGRSTGKFPTASQPEDIACLGARTNFYFGQSSCSTFFPCERETKECRTSIMNTMVVSTRCFWTNCNA</sequence>
<keyword evidence="2" id="KW-1185">Reference proteome</keyword>
<dbReference type="EMBL" id="MU069697">
    <property type="protein sequence ID" value="KAF5835607.1"/>
    <property type="molecule type" value="Genomic_DNA"/>
</dbReference>
<evidence type="ECO:0000313" key="2">
    <source>
        <dbReference type="Proteomes" id="UP000815325"/>
    </source>
</evidence>
<evidence type="ECO:0008006" key="3">
    <source>
        <dbReference type="Google" id="ProtNLM"/>
    </source>
</evidence>